<keyword evidence="6" id="KW-0963">Cytoplasm</keyword>
<evidence type="ECO:0000256" key="9">
    <source>
        <dbReference type="ARBA" id="ARBA00023295"/>
    </source>
</evidence>
<evidence type="ECO:0000256" key="3">
    <source>
        <dbReference type="ARBA" id="ARBA00008061"/>
    </source>
</evidence>
<dbReference type="InterPro" id="IPR013783">
    <property type="entry name" value="Ig-like_fold"/>
</dbReference>
<dbReference type="PANTHER" id="PTHR43651:SF11">
    <property type="entry name" value="MALTO-OLIGOSYLTREHALOSE TREHALOHYDROLASE"/>
    <property type="match status" value="1"/>
</dbReference>
<gene>
    <name evidence="19" type="primary">treZ</name>
    <name evidence="19" type="ORF">G7Y82_12350</name>
</gene>
<evidence type="ECO:0000259" key="18">
    <source>
        <dbReference type="SMART" id="SM00642"/>
    </source>
</evidence>
<dbReference type="SUPFAM" id="SSF81296">
    <property type="entry name" value="E set domains"/>
    <property type="match status" value="1"/>
</dbReference>
<evidence type="ECO:0000313" key="20">
    <source>
        <dbReference type="Proteomes" id="UP000653472"/>
    </source>
</evidence>
<feature type="domain" description="Glycosyl hydrolase family 13 catalytic" evidence="18">
    <location>
        <begin position="125"/>
        <end position="449"/>
    </location>
</feature>
<feature type="region of interest" description="Disordered" evidence="17">
    <location>
        <begin position="461"/>
        <end position="484"/>
    </location>
</feature>
<evidence type="ECO:0000256" key="12">
    <source>
        <dbReference type="ARBA" id="ARBA00034013"/>
    </source>
</evidence>
<dbReference type="Pfam" id="PF11941">
    <property type="entry name" value="DUF3459"/>
    <property type="match status" value="1"/>
</dbReference>
<dbReference type="Gene3D" id="2.60.40.10">
    <property type="entry name" value="Immunoglobulins"/>
    <property type="match status" value="1"/>
</dbReference>
<evidence type="ECO:0000256" key="11">
    <source>
        <dbReference type="ARBA" id="ARBA00033284"/>
    </source>
</evidence>
<dbReference type="PIRSF" id="PIRSF006337">
    <property type="entry name" value="Trehalose_TreZ"/>
    <property type="match status" value="1"/>
</dbReference>
<dbReference type="PANTHER" id="PTHR43651">
    <property type="entry name" value="1,4-ALPHA-GLUCAN-BRANCHING ENZYME"/>
    <property type="match status" value="1"/>
</dbReference>
<dbReference type="Gene3D" id="3.20.20.80">
    <property type="entry name" value="Glycosidases"/>
    <property type="match status" value="1"/>
</dbReference>
<comment type="pathway">
    <text evidence="2 14">Glycan biosynthesis; trehalose biosynthesis.</text>
</comment>
<dbReference type="GO" id="GO:0033942">
    <property type="term" value="F:4-alpha-D-(1-&gt;4)-alpha-D-glucanotrehalose trehalohydrolase activity"/>
    <property type="evidence" value="ECO:0007669"/>
    <property type="project" value="UniProtKB-EC"/>
</dbReference>
<evidence type="ECO:0000256" key="17">
    <source>
        <dbReference type="SAM" id="MobiDB-lite"/>
    </source>
</evidence>
<evidence type="ECO:0000256" key="1">
    <source>
        <dbReference type="ARBA" id="ARBA00004496"/>
    </source>
</evidence>
<proteinExistence type="inferred from homology"/>
<comment type="catalytic activity">
    <reaction evidence="12 14">
        <text>hydrolysis of (1-&gt;4)-alpha-D-glucosidic linkage in 4-alpha-D-[(1-&gt;4)-alpha-D-glucanosyl]n trehalose to yield trehalose and (1-&gt;4)-alpha-D-glucan.</text>
        <dbReference type="EC" id="3.2.1.141"/>
    </reaction>
</comment>
<dbReference type="NCBIfam" id="TIGR02402">
    <property type="entry name" value="trehalose_TreZ"/>
    <property type="match status" value="1"/>
</dbReference>
<feature type="active site" description="Nucleophile" evidence="15">
    <location>
        <position position="258"/>
    </location>
</feature>
<protein>
    <recommendedName>
        <fullName evidence="5 13">Malto-oligosyltrehalose trehalohydrolase</fullName>
        <shortName evidence="14">MTHase</shortName>
        <ecNumber evidence="4 13">3.2.1.141</ecNumber>
    </recommendedName>
    <alternativeName>
        <fullName evidence="11 14">4-alpha-D-((1-&gt;4)-alpha-D-glucano)trehalose trehalohydrolase</fullName>
    </alternativeName>
    <alternativeName>
        <fullName evidence="10 14">Maltooligosyl trehalose trehalohydrolase</fullName>
    </alternativeName>
</protein>
<evidence type="ECO:0000313" key="19">
    <source>
        <dbReference type="EMBL" id="NKF23109.1"/>
    </source>
</evidence>
<evidence type="ECO:0000256" key="2">
    <source>
        <dbReference type="ARBA" id="ARBA00005199"/>
    </source>
</evidence>
<organism evidence="19 20">
    <name type="scientific">Solimonas marina</name>
    <dbReference type="NCBI Taxonomy" id="2714601"/>
    <lineage>
        <taxon>Bacteria</taxon>
        <taxon>Pseudomonadati</taxon>
        <taxon>Pseudomonadota</taxon>
        <taxon>Gammaproteobacteria</taxon>
        <taxon>Nevskiales</taxon>
        <taxon>Nevskiaceae</taxon>
        <taxon>Solimonas</taxon>
    </lineage>
</organism>
<dbReference type="SUPFAM" id="SSF51445">
    <property type="entry name" value="(Trans)glycosidases"/>
    <property type="match status" value="1"/>
</dbReference>
<dbReference type="Pfam" id="PF00128">
    <property type="entry name" value="Alpha-amylase"/>
    <property type="match status" value="1"/>
</dbReference>
<reference evidence="19" key="1">
    <citation type="submission" date="2020-03" db="EMBL/GenBank/DDBJ databases">
        <title>Solimonas marina sp. nov., isolated from deep seawater of the Pacific Ocean.</title>
        <authorList>
            <person name="Liu X."/>
            <person name="Lai Q."/>
            <person name="Sun F."/>
            <person name="Gai Y."/>
            <person name="Li G."/>
            <person name="Shao Z."/>
        </authorList>
    </citation>
    <scope>NUCLEOTIDE SEQUENCE</scope>
    <source>
        <strain evidence="19">C16B3</strain>
    </source>
</reference>
<evidence type="ECO:0000256" key="8">
    <source>
        <dbReference type="ARBA" id="ARBA00023277"/>
    </source>
</evidence>
<comment type="similarity">
    <text evidence="3 14">Belongs to the glycosyl hydrolase 13 family.</text>
</comment>
<dbReference type="InterPro" id="IPR006047">
    <property type="entry name" value="GH13_cat_dom"/>
</dbReference>
<dbReference type="EMBL" id="JAAVXB010000006">
    <property type="protein sequence ID" value="NKF23109.1"/>
    <property type="molecule type" value="Genomic_DNA"/>
</dbReference>
<evidence type="ECO:0000256" key="5">
    <source>
        <dbReference type="ARBA" id="ARBA00015938"/>
    </source>
</evidence>
<dbReference type="InterPro" id="IPR044901">
    <property type="entry name" value="Trehalose_TreZ_E-set_sf"/>
</dbReference>
<keyword evidence="20" id="KW-1185">Reference proteome</keyword>
<comment type="subcellular location">
    <subcellularLocation>
        <location evidence="1 15">Cytoplasm</location>
    </subcellularLocation>
</comment>
<dbReference type="EC" id="3.2.1.141" evidence="4 13"/>
<feature type="active site" description="Proton donor" evidence="15">
    <location>
        <position position="291"/>
    </location>
</feature>
<dbReference type="GO" id="GO:0005737">
    <property type="term" value="C:cytoplasm"/>
    <property type="evidence" value="ECO:0007669"/>
    <property type="project" value="UniProtKB-SubCell"/>
</dbReference>
<accession>A0A970B9A0</accession>
<keyword evidence="8" id="KW-0119">Carbohydrate metabolism</keyword>
<evidence type="ECO:0000256" key="15">
    <source>
        <dbReference type="PIRSR" id="PIRSR006337-1"/>
    </source>
</evidence>
<dbReference type="Proteomes" id="UP000653472">
    <property type="component" value="Unassembled WGS sequence"/>
</dbReference>
<dbReference type="InterPro" id="IPR022567">
    <property type="entry name" value="DUF3459"/>
</dbReference>
<name>A0A970B9A0_9GAMM</name>
<evidence type="ECO:0000256" key="7">
    <source>
        <dbReference type="ARBA" id="ARBA00022801"/>
    </source>
</evidence>
<dbReference type="SMART" id="SM00642">
    <property type="entry name" value="Aamy"/>
    <property type="match status" value="1"/>
</dbReference>
<dbReference type="AlphaFoldDB" id="A0A970B9A0"/>
<evidence type="ECO:0000256" key="14">
    <source>
        <dbReference type="PIRNR" id="PIRNR006337"/>
    </source>
</evidence>
<dbReference type="CDD" id="cd11325">
    <property type="entry name" value="AmyAc_GTHase"/>
    <property type="match status" value="1"/>
</dbReference>
<dbReference type="GO" id="GO:0005992">
    <property type="term" value="P:trehalose biosynthetic process"/>
    <property type="evidence" value="ECO:0007669"/>
    <property type="project" value="UniProtKB-UniRule"/>
</dbReference>
<evidence type="ECO:0000256" key="10">
    <source>
        <dbReference type="ARBA" id="ARBA00032057"/>
    </source>
</evidence>
<feature type="site" description="Transition state stabilizer" evidence="16">
    <location>
        <position position="383"/>
    </location>
</feature>
<dbReference type="Gene3D" id="1.10.10.760">
    <property type="entry name" value="E-set domains of sugar-utilizing enzymes"/>
    <property type="match status" value="1"/>
</dbReference>
<dbReference type="InterPro" id="IPR012768">
    <property type="entry name" value="Trehalose_TreZ"/>
</dbReference>
<evidence type="ECO:0000256" key="4">
    <source>
        <dbReference type="ARBA" id="ARBA00012268"/>
    </source>
</evidence>
<keyword evidence="7 14" id="KW-0378">Hydrolase</keyword>
<sequence length="600" mass="66907">MTRAAYPLPFGATVLDERRTRFRIWAPDEAQLQLEIEGQPPQPMTRSDDGWFEAYGSCGAGACYHYRLDNGVAVPDPASRAQADDVHGDSVVIDPRDYDWQHPQWQGRPWHETVLYELHPGACGGFRGIIERLPALAALGITAIELMPVNDFPGARNWGYDGVLPYAPDAVYGAPHDFKQLIDTAHGLGLSVFLDVVYNHFGPDGAYLHAYAPRFFREDRHTPWGAAIDFRRPQVRDYFIYNALYWLHEYRLDGLRFDAVHAIEDDGFLAEMVQRIRATIAPHRHVHLVLENEDNRAELLGGDRYDAQWNDDAHNALHVLLTGEHEGYYLSYAERPADQLARVLAEGFCYQGEPMPSLDGKPRGSPSGRLPPTSFVFFLQNHDQIGNRAFGQRLIELADPQALRAATLLQLLCPQIPLLFMGEEWGTRTPFLFFTDHNAELAPKVTAGRRREFARFSAFSDPAQRERIPDPNDPLSFHHSVPDARESAHGDHADWLAWYRQLLQLRHAQLIPRLVGARARRADALGSHAVAAQWTLGDGALLTIVANIGADAAPVAWPVEGHPLIETRDGVASAVVNTGSMPGLSACACLLLPDSRGDSE</sequence>
<evidence type="ECO:0000256" key="6">
    <source>
        <dbReference type="ARBA" id="ARBA00022490"/>
    </source>
</evidence>
<dbReference type="InterPro" id="IPR014756">
    <property type="entry name" value="Ig_E-set"/>
</dbReference>
<evidence type="ECO:0000256" key="16">
    <source>
        <dbReference type="PIRSR" id="PIRSR006337-3"/>
    </source>
</evidence>
<keyword evidence="9 14" id="KW-0326">Glycosidase</keyword>
<dbReference type="InterPro" id="IPR017853">
    <property type="entry name" value="GH"/>
</dbReference>
<comment type="caution">
    <text evidence="19">The sequence shown here is derived from an EMBL/GenBank/DDBJ whole genome shotgun (WGS) entry which is preliminary data.</text>
</comment>
<dbReference type="CDD" id="cd02853">
    <property type="entry name" value="E_set_MTHase_like_N"/>
    <property type="match status" value="1"/>
</dbReference>
<evidence type="ECO:0000256" key="13">
    <source>
        <dbReference type="NCBIfam" id="TIGR02402"/>
    </source>
</evidence>
<dbReference type="RefSeq" id="WP_168148431.1">
    <property type="nucleotide sequence ID" value="NZ_JAAVXB010000006.1"/>
</dbReference>